<evidence type="ECO:0000256" key="3">
    <source>
        <dbReference type="ARBA" id="ARBA00022475"/>
    </source>
</evidence>
<comment type="pathway">
    <text evidence="2">Cell wall biogenesis; peptidoglycan biosynthesis.</text>
</comment>
<dbReference type="InterPro" id="IPR013437">
    <property type="entry name" value="FtsW"/>
</dbReference>
<evidence type="ECO:0000256" key="16">
    <source>
        <dbReference type="ARBA" id="ARBA00038053"/>
    </source>
</evidence>
<feature type="transmembrane region" description="Helical" evidence="21">
    <location>
        <begin position="12"/>
        <end position="31"/>
    </location>
</feature>
<dbReference type="PANTHER" id="PTHR30474">
    <property type="entry name" value="CELL CYCLE PROTEIN"/>
    <property type="match status" value="1"/>
</dbReference>
<evidence type="ECO:0000256" key="19">
    <source>
        <dbReference type="ARBA" id="ARBA00044770"/>
    </source>
</evidence>
<dbReference type="Proteomes" id="UP000178040">
    <property type="component" value="Unassembled WGS sequence"/>
</dbReference>
<evidence type="ECO:0000256" key="6">
    <source>
        <dbReference type="ARBA" id="ARBA00022679"/>
    </source>
</evidence>
<keyword evidence="11 21" id="KW-0472">Membrane</keyword>
<evidence type="ECO:0000256" key="12">
    <source>
        <dbReference type="ARBA" id="ARBA00023306"/>
    </source>
</evidence>
<evidence type="ECO:0000256" key="20">
    <source>
        <dbReference type="ARBA" id="ARBA00049902"/>
    </source>
</evidence>
<evidence type="ECO:0000256" key="18">
    <source>
        <dbReference type="ARBA" id="ARBA00041418"/>
    </source>
</evidence>
<name>A0A1F7IIW2_9BACT</name>
<comment type="catalytic activity">
    <reaction evidence="20">
        <text>[GlcNAc-(1-&gt;4)-Mur2Ac(oyl-L-Ala-gamma-D-Glu-L-Lys-D-Ala-D-Ala)](n)-di-trans,octa-cis-undecaprenyl diphosphate + beta-D-GlcNAc-(1-&gt;4)-Mur2Ac(oyl-L-Ala-gamma-D-Glu-L-Lys-D-Ala-D-Ala)-di-trans,octa-cis-undecaprenyl diphosphate = [GlcNAc-(1-&gt;4)-Mur2Ac(oyl-L-Ala-gamma-D-Glu-L-Lys-D-Ala-D-Ala)](n+1)-di-trans,octa-cis-undecaprenyl diphosphate + di-trans,octa-cis-undecaprenyl diphosphate + H(+)</text>
        <dbReference type="Rhea" id="RHEA:23708"/>
        <dbReference type="Rhea" id="RHEA-COMP:9602"/>
        <dbReference type="Rhea" id="RHEA-COMP:9603"/>
        <dbReference type="ChEBI" id="CHEBI:15378"/>
        <dbReference type="ChEBI" id="CHEBI:58405"/>
        <dbReference type="ChEBI" id="CHEBI:60033"/>
        <dbReference type="ChEBI" id="CHEBI:78435"/>
        <dbReference type="EC" id="2.4.99.28"/>
    </reaction>
</comment>
<dbReference type="NCBIfam" id="TIGR02614">
    <property type="entry name" value="ftsW"/>
    <property type="match status" value="1"/>
</dbReference>
<dbReference type="InterPro" id="IPR001182">
    <property type="entry name" value="FtsW/RodA"/>
</dbReference>
<dbReference type="GO" id="GO:0005886">
    <property type="term" value="C:plasma membrane"/>
    <property type="evidence" value="ECO:0007669"/>
    <property type="project" value="UniProtKB-SubCell"/>
</dbReference>
<dbReference type="GO" id="GO:0071555">
    <property type="term" value="P:cell wall organization"/>
    <property type="evidence" value="ECO:0007669"/>
    <property type="project" value="UniProtKB-KW"/>
</dbReference>
<comment type="caution">
    <text evidence="22">The sequence shown here is derived from an EMBL/GenBank/DDBJ whole genome shotgun (WGS) entry which is preliminary data.</text>
</comment>
<keyword evidence="5" id="KW-0328">Glycosyltransferase</keyword>
<evidence type="ECO:0000256" key="14">
    <source>
        <dbReference type="ARBA" id="ARBA00032370"/>
    </source>
</evidence>
<evidence type="ECO:0000256" key="17">
    <source>
        <dbReference type="ARBA" id="ARBA00041185"/>
    </source>
</evidence>
<evidence type="ECO:0000256" key="13">
    <source>
        <dbReference type="ARBA" id="ARBA00023316"/>
    </source>
</evidence>
<evidence type="ECO:0000256" key="2">
    <source>
        <dbReference type="ARBA" id="ARBA00004752"/>
    </source>
</evidence>
<dbReference type="GO" id="GO:0032153">
    <property type="term" value="C:cell division site"/>
    <property type="evidence" value="ECO:0007669"/>
    <property type="project" value="TreeGrafter"/>
</dbReference>
<evidence type="ECO:0000256" key="9">
    <source>
        <dbReference type="ARBA" id="ARBA00022984"/>
    </source>
</evidence>
<dbReference type="GO" id="GO:0051301">
    <property type="term" value="P:cell division"/>
    <property type="evidence" value="ECO:0007669"/>
    <property type="project" value="UniProtKB-KW"/>
</dbReference>
<keyword evidence="7 21" id="KW-0812">Transmembrane</keyword>
<accession>A0A1F7IIW2</accession>
<feature type="transmembrane region" description="Helical" evidence="21">
    <location>
        <begin position="115"/>
        <end position="134"/>
    </location>
</feature>
<dbReference type="AlphaFoldDB" id="A0A1F7IIW2"/>
<evidence type="ECO:0000256" key="15">
    <source>
        <dbReference type="ARBA" id="ARBA00033270"/>
    </source>
</evidence>
<feature type="transmembrane region" description="Helical" evidence="21">
    <location>
        <begin position="262"/>
        <end position="283"/>
    </location>
</feature>
<gene>
    <name evidence="22" type="ORF">A3B40_02195</name>
</gene>
<keyword evidence="13" id="KW-0961">Cell wall biogenesis/degradation</keyword>
<feature type="transmembrane region" description="Helical" evidence="21">
    <location>
        <begin position="74"/>
        <end position="95"/>
    </location>
</feature>
<comment type="similarity">
    <text evidence="16">Belongs to the SEDS family. FtsW subfamily.</text>
</comment>
<evidence type="ECO:0000256" key="7">
    <source>
        <dbReference type="ARBA" id="ARBA00022692"/>
    </source>
</evidence>
<protein>
    <recommendedName>
        <fullName evidence="17">Probable peptidoglycan glycosyltransferase FtsW</fullName>
        <ecNumber evidence="19">2.4.99.28</ecNumber>
    </recommendedName>
    <alternativeName>
        <fullName evidence="18">Cell division protein FtsW</fullName>
    </alternativeName>
    <alternativeName>
        <fullName evidence="15">Cell wall polymerase</fullName>
    </alternativeName>
    <alternativeName>
        <fullName evidence="14">Peptidoglycan polymerase</fullName>
    </alternativeName>
</protein>
<dbReference type="GO" id="GO:0015648">
    <property type="term" value="F:lipid-linked peptidoglycan transporter activity"/>
    <property type="evidence" value="ECO:0007669"/>
    <property type="project" value="TreeGrafter"/>
</dbReference>
<evidence type="ECO:0000256" key="11">
    <source>
        <dbReference type="ARBA" id="ARBA00023136"/>
    </source>
</evidence>
<dbReference type="GO" id="GO:0008360">
    <property type="term" value="P:regulation of cell shape"/>
    <property type="evidence" value="ECO:0007669"/>
    <property type="project" value="UniProtKB-KW"/>
</dbReference>
<organism evidence="22 23">
    <name type="scientific">Candidatus Roizmanbacteria bacterium RIFCSPLOWO2_01_FULL_37_16</name>
    <dbReference type="NCBI Taxonomy" id="1802058"/>
    <lineage>
        <taxon>Bacteria</taxon>
        <taxon>Candidatus Roizmaniibacteriota</taxon>
    </lineage>
</organism>
<feature type="transmembrane region" description="Helical" evidence="21">
    <location>
        <begin position="336"/>
        <end position="357"/>
    </location>
</feature>
<reference evidence="22 23" key="1">
    <citation type="journal article" date="2016" name="Nat. Commun.">
        <title>Thousands of microbial genomes shed light on interconnected biogeochemical processes in an aquifer system.</title>
        <authorList>
            <person name="Anantharaman K."/>
            <person name="Brown C.T."/>
            <person name="Hug L.A."/>
            <person name="Sharon I."/>
            <person name="Castelle C.J."/>
            <person name="Probst A.J."/>
            <person name="Thomas B.C."/>
            <person name="Singh A."/>
            <person name="Wilkins M.J."/>
            <person name="Karaoz U."/>
            <person name="Brodie E.L."/>
            <person name="Williams K.H."/>
            <person name="Hubbard S.S."/>
            <person name="Banfield J.F."/>
        </authorList>
    </citation>
    <scope>NUCLEOTIDE SEQUENCE [LARGE SCALE GENOMIC DNA]</scope>
</reference>
<evidence type="ECO:0000256" key="5">
    <source>
        <dbReference type="ARBA" id="ARBA00022676"/>
    </source>
</evidence>
<dbReference type="EMBL" id="MGAI01000057">
    <property type="protein sequence ID" value="OGK43280.1"/>
    <property type="molecule type" value="Genomic_DNA"/>
</dbReference>
<keyword evidence="12" id="KW-0131">Cell cycle</keyword>
<keyword evidence="3" id="KW-1003">Cell membrane</keyword>
<keyword evidence="8" id="KW-0133">Cell shape</keyword>
<evidence type="ECO:0000256" key="8">
    <source>
        <dbReference type="ARBA" id="ARBA00022960"/>
    </source>
</evidence>
<dbReference type="PANTHER" id="PTHR30474:SF2">
    <property type="entry name" value="PEPTIDOGLYCAN GLYCOSYLTRANSFERASE FTSW-RELATED"/>
    <property type="match status" value="1"/>
</dbReference>
<evidence type="ECO:0000256" key="21">
    <source>
        <dbReference type="SAM" id="Phobius"/>
    </source>
</evidence>
<evidence type="ECO:0000256" key="10">
    <source>
        <dbReference type="ARBA" id="ARBA00022989"/>
    </source>
</evidence>
<feature type="transmembrane region" description="Helical" evidence="21">
    <location>
        <begin position="303"/>
        <end position="324"/>
    </location>
</feature>
<proteinExistence type="inferred from homology"/>
<dbReference type="GO" id="GO:0009252">
    <property type="term" value="P:peptidoglycan biosynthetic process"/>
    <property type="evidence" value="ECO:0007669"/>
    <property type="project" value="UniProtKB-KW"/>
</dbReference>
<keyword evidence="9" id="KW-0573">Peptidoglycan synthesis</keyword>
<feature type="transmembrane region" description="Helical" evidence="21">
    <location>
        <begin position="182"/>
        <end position="200"/>
    </location>
</feature>
<evidence type="ECO:0000313" key="23">
    <source>
        <dbReference type="Proteomes" id="UP000178040"/>
    </source>
</evidence>
<comment type="subcellular location">
    <subcellularLocation>
        <location evidence="1">Cell membrane</location>
        <topology evidence="1">Multi-pass membrane protein</topology>
    </subcellularLocation>
</comment>
<dbReference type="GO" id="GO:0008955">
    <property type="term" value="F:peptidoglycan glycosyltransferase activity"/>
    <property type="evidence" value="ECO:0007669"/>
    <property type="project" value="UniProtKB-EC"/>
</dbReference>
<keyword evidence="4 22" id="KW-0132">Cell division</keyword>
<evidence type="ECO:0000256" key="4">
    <source>
        <dbReference type="ARBA" id="ARBA00022618"/>
    </source>
</evidence>
<feature type="transmembrane region" description="Helical" evidence="21">
    <location>
        <begin position="146"/>
        <end position="176"/>
    </location>
</feature>
<sequence length="364" mass="41690">MKKFKPYKKRFLSWLFTIPLILSLVGLFFVFEASSVRSFQEFNDSFHFFKLQLIWVLLGLAAMLFFSFFDYHKLYYLSIFFMVGTIILLLLVLIPDVGRQAGGARRWIDFGFFNLQPTELAKLSVVIYLASWFMNRERKRFFSFMILLTILIFLIILQPDMGTAIIVFSLGVIIYFLAGIELWYLIFLAPISFAIFYLLVKISPYRLRRILAFFDPKVDPLGITYHINQILISLESGGLMGLGFAASRQKYLYLPEAHTDSIFAIIGEEFGFIGGLLLILIYIYLMYRIYQIAVNAPDRFGKLLAGGAFAFFNLQAIINLGGMVNILPLTGVPLPFISYGGSNLLVSFILIGILINISKKIRFL</sequence>
<feature type="transmembrane region" description="Helical" evidence="21">
    <location>
        <begin position="221"/>
        <end position="242"/>
    </location>
</feature>
<dbReference type="Pfam" id="PF01098">
    <property type="entry name" value="FTSW_RODA_SPOVE"/>
    <property type="match status" value="1"/>
</dbReference>
<dbReference type="EC" id="2.4.99.28" evidence="19"/>
<evidence type="ECO:0000313" key="22">
    <source>
        <dbReference type="EMBL" id="OGK43280.1"/>
    </source>
</evidence>
<keyword evidence="10 21" id="KW-1133">Transmembrane helix</keyword>
<keyword evidence="6" id="KW-0808">Transferase</keyword>
<feature type="transmembrane region" description="Helical" evidence="21">
    <location>
        <begin position="51"/>
        <end position="69"/>
    </location>
</feature>
<evidence type="ECO:0000256" key="1">
    <source>
        <dbReference type="ARBA" id="ARBA00004651"/>
    </source>
</evidence>